<dbReference type="OrthoDB" id="2788229at2759"/>
<organism evidence="1 2">
    <name type="scientific">Mycena sanguinolenta</name>
    <dbReference type="NCBI Taxonomy" id="230812"/>
    <lineage>
        <taxon>Eukaryota</taxon>
        <taxon>Fungi</taxon>
        <taxon>Dikarya</taxon>
        <taxon>Basidiomycota</taxon>
        <taxon>Agaricomycotina</taxon>
        <taxon>Agaricomycetes</taxon>
        <taxon>Agaricomycetidae</taxon>
        <taxon>Agaricales</taxon>
        <taxon>Marasmiineae</taxon>
        <taxon>Mycenaceae</taxon>
        <taxon>Mycena</taxon>
    </lineage>
</organism>
<evidence type="ECO:0000313" key="2">
    <source>
        <dbReference type="Proteomes" id="UP000623467"/>
    </source>
</evidence>
<gene>
    <name evidence="1" type="ORF">MSAN_01231700</name>
</gene>
<proteinExistence type="predicted"/>
<sequence length="362" mass="40851">MANDPVFPPELFVAIIDQLADDLETLRSGSLVSRSFHSLADVCSRLEVGPRDDQEHNIAQLCELLESSPLFAARVRSLCVYERYESLVSDADLGSCLHLISLTRLSIEIESQCNPRWLGISVANRDSIQATLPTLTCLELRGIEELPLTLLGQCSSLRSLTLKWVTFTENLEQGVGPYTSALIQLQSLSLELHLGLDQFVRWIMRRESPVDFSCLHTLECAVFHSSVNDHVLIQQLLDASALSLHCLSIRHHFNLYGFLDLRKLIHLQTLSVIVSSRPTRHMLSLNSFVFSPQPPRALALELDITHDDSERTQVIQDLPDVDRALVTLPFKTVIITFYLWDWNDVETGGRKNASMFPNSFCR</sequence>
<protein>
    <submittedName>
        <fullName evidence="1">Uncharacterized protein</fullName>
    </submittedName>
</protein>
<name>A0A8H6YFU4_9AGAR</name>
<comment type="caution">
    <text evidence="1">The sequence shown here is derived from an EMBL/GenBank/DDBJ whole genome shotgun (WGS) entry which is preliminary data.</text>
</comment>
<keyword evidence="2" id="KW-1185">Reference proteome</keyword>
<reference evidence="1" key="1">
    <citation type="submission" date="2020-05" db="EMBL/GenBank/DDBJ databases">
        <title>Mycena genomes resolve the evolution of fungal bioluminescence.</title>
        <authorList>
            <person name="Tsai I.J."/>
        </authorList>
    </citation>
    <scope>NUCLEOTIDE SEQUENCE</scope>
    <source>
        <strain evidence="1">160909Yilan</strain>
    </source>
</reference>
<dbReference type="AlphaFoldDB" id="A0A8H6YFU4"/>
<evidence type="ECO:0000313" key="1">
    <source>
        <dbReference type="EMBL" id="KAF7358913.1"/>
    </source>
</evidence>
<dbReference type="Proteomes" id="UP000623467">
    <property type="component" value="Unassembled WGS sequence"/>
</dbReference>
<accession>A0A8H6YFU4</accession>
<dbReference type="EMBL" id="JACAZH010000009">
    <property type="protein sequence ID" value="KAF7358913.1"/>
    <property type="molecule type" value="Genomic_DNA"/>
</dbReference>